<name>A0ABS8G9U8_9ALTE</name>
<protein>
    <submittedName>
        <fullName evidence="1">Uncharacterized protein</fullName>
    </submittedName>
</protein>
<accession>A0ABS8G9U8</accession>
<sequence length="196" mass="21854">MNISIKKEIDLVAIFALGVSAVALWQSYQSNDGYIVKGGDRALVLPYKVGDCQTLVSIPVSFHNSGKRAVSLERFIPADNVPSLIFLKNQEIVEEVNVNYKLHIFEGKLHSPKMIFNLLKTTPEYPLESFKHLNKLIKPGDSFEASFVVTAQDYVNGEKVLDYIMVAIDAEFSNGQLLENRSAIDLKTNSSRVCNS</sequence>
<dbReference type="Proteomes" id="UP001520878">
    <property type="component" value="Unassembled WGS sequence"/>
</dbReference>
<evidence type="ECO:0000313" key="1">
    <source>
        <dbReference type="EMBL" id="MCC2617354.1"/>
    </source>
</evidence>
<comment type="caution">
    <text evidence="1">The sequence shown here is derived from an EMBL/GenBank/DDBJ whole genome shotgun (WGS) entry which is preliminary data.</text>
</comment>
<dbReference type="EMBL" id="JAJEWP010000004">
    <property type="protein sequence ID" value="MCC2617354.1"/>
    <property type="molecule type" value="Genomic_DNA"/>
</dbReference>
<organism evidence="1 2">
    <name type="scientific">Fluctibacter halophilus</name>
    <dbReference type="NCBI Taxonomy" id="226011"/>
    <lineage>
        <taxon>Bacteria</taxon>
        <taxon>Pseudomonadati</taxon>
        <taxon>Pseudomonadota</taxon>
        <taxon>Gammaproteobacteria</taxon>
        <taxon>Alteromonadales</taxon>
        <taxon>Alteromonadaceae</taxon>
        <taxon>Fluctibacter</taxon>
    </lineage>
</organism>
<proteinExistence type="predicted"/>
<evidence type="ECO:0000313" key="2">
    <source>
        <dbReference type="Proteomes" id="UP001520878"/>
    </source>
</evidence>
<gene>
    <name evidence="1" type="ORF">LJ739_13970</name>
</gene>
<dbReference type="RefSeq" id="WP_229161418.1">
    <property type="nucleotide sequence ID" value="NZ_JAJEWP010000004.1"/>
</dbReference>
<keyword evidence="2" id="KW-1185">Reference proteome</keyword>
<reference evidence="1 2" key="1">
    <citation type="submission" date="2021-10" db="EMBL/GenBank/DDBJ databases">
        <title>Draft genome of Aestuariibacter halophilus JC2043.</title>
        <authorList>
            <person name="Emsley S.A."/>
            <person name="Pfannmuller K.M."/>
            <person name="Ushijima B."/>
            <person name="Saw J.H."/>
            <person name="Videau P."/>
        </authorList>
    </citation>
    <scope>NUCLEOTIDE SEQUENCE [LARGE SCALE GENOMIC DNA]</scope>
    <source>
        <strain evidence="1 2">JC2043</strain>
    </source>
</reference>